<dbReference type="InterPro" id="IPR004907">
    <property type="entry name" value="ATPase_V1-cplx_csu"/>
</dbReference>
<dbReference type="PANTHER" id="PTHR10137">
    <property type="entry name" value="V-TYPE PROTON ATPASE SUBUNIT C"/>
    <property type="match status" value="1"/>
</dbReference>
<dbReference type="SUPFAM" id="SSF118203">
    <property type="entry name" value="Vacuolar ATP synthase subunit C"/>
    <property type="match status" value="1"/>
</dbReference>
<organism evidence="8 9">
    <name type="scientific">Phyllostomus discolor</name>
    <name type="common">pale spear-nosed bat</name>
    <dbReference type="NCBI Taxonomy" id="89673"/>
    <lineage>
        <taxon>Eukaryota</taxon>
        <taxon>Metazoa</taxon>
        <taxon>Chordata</taxon>
        <taxon>Craniata</taxon>
        <taxon>Vertebrata</taxon>
        <taxon>Euteleostomi</taxon>
        <taxon>Mammalia</taxon>
        <taxon>Eutheria</taxon>
        <taxon>Laurasiatheria</taxon>
        <taxon>Chiroptera</taxon>
        <taxon>Yangochiroptera</taxon>
        <taxon>Phyllostomidae</taxon>
        <taxon>Phyllostominae</taxon>
        <taxon>Phyllostomus</taxon>
    </lineage>
</organism>
<evidence type="ECO:0000256" key="7">
    <source>
        <dbReference type="RuleBase" id="RU364010"/>
    </source>
</evidence>
<accession>A0A7E6DWJ7</accession>
<gene>
    <name evidence="9" type="primary">ATP6V1C2</name>
</gene>
<dbReference type="GO" id="GO:0005765">
    <property type="term" value="C:lysosomal membrane"/>
    <property type="evidence" value="ECO:0007669"/>
    <property type="project" value="TreeGrafter"/>
</dbReference>
<dbReference type="GO" id="GO:0000221">
    <property type="term" value="C:vacuolar proton-transporting V-type ATPase, V1 domain"/>
    <property type="evidence" value="ECO:0007669"/>
    <property type="project" value="TreeGrafter"/>
</dbReference>
<dbReference type="InterPro" id="IPR036132">
    <property type="entry name" value="Vac_ATP_synth_c_sf"/>
</dbReference>
<dbReference type="FunFam" id="1.20.1460.10:FF:000004">
    <property type="entry name" value="V-type proton ATPase subunit C"/>
    <property type="match status" value="1"/>
</dbReference>
<sequence length="402" mass="45839">MSEFWLISAPGDKENLQALERMNTVTSKSNLSHNTKFAIPDFKVGTLDSLVGLSDELGKLDTFAESLIKRMAQSVVEVMEDTKGKVRENLLANGVDLTSFVTHFEWDMAKYPAKQPLASVVDTLAKQLAQIETDLKSRTAAYNTLKVTLENLEKKSQGNLFTRTLSDIVNKEDFVLDSEYLVTLLVIVPKPDYAQWQKTYESLSDMVVPRSTKLIAEDKDGGLFTVTLFRKVIDDFKSKARANKFMVREFFYDEKEIKREREEMTRLLSDKKQQYQTSCVALKKGSSSTFPDHKVKGPLLRWLKVNFSEAFIAWVHIKALRVFVESVLRYGLPVNFQAVLLQPHKKSSTKRLREVLNSVFRHLDEVAAASLLDASVEIPGLQLSNQDYFPYVYFHIDLSLLD</sequence>
<keyword evidence="3 7" id="KW-0375">Hydrogen ion transport</keyword>
<evidence type="ECO:0000256" key="3">
    <source>
        <dbReference type="ARBA" id="ARBA00022781"/>
    </source>
</evidence>
<evidence type="ECO:0000256" key="6">
    <source>
        <dbReference type="ARBA" id="ARBA00046696"/>
    </source>
</evidence>
<dbReference type="AlphaFoldDB" id="A0A7E6DWJ7"/>
<dbReference type="FunFam" id="3.30.70.100:FF:000002">
    <property type="entry name" value="V-type proton ATPase subunit C"/>
    <property type="match status" value="1"/>
</dbReference>
<comment type="similarity">
    <text evidence="1 7">Belongs to the V-ATPase C subunit family.</text>
</comment>
<dbReference type="CDD" id="cd14785">
    <property type="entry name" value="V-ATPase_C"/>
    <property type="match status" value="1"/>
</dbReference>
<reference evidence="9" key="1">
    <citation type="submission" date="2025-08" db="UniProtKB">
        <authorList>
            <consortium name="RefSeq"/>
        </authorList>
    </citation>
    <scope>IDENTIFICATION</scope>
    <source>
        <tissue evidence="9">Muscle</tissue>
    </source>
</reference>
<keyword evidence="8" id="KW-1185">Reference proteome</keyword>
<dbReference type="Gene3D" id="1.20.1460.10">
    <property type="entry name" value="subunit c (vma5p) of the yeast v-atpase, domain 2"/>
    <property type="match status" value="2"/>
</dbReference>
<keyword evidence="4 7" id="KW-0406">Ion transport</keyword>
<keyword evidence="2 7" id="KW-0813">Transport</keyword>
<dbReference type="GeneID" id="114499941"/>
<comment type="subunit">
    <text evidence="7">V-ATPase is a heteromultimeric enzyme made up of two complexes: the ATP-hydrolytic V1 complex and the proton translocation V0 complex. The V1 complex consists of three catalytic AB heterodimers that form a heterohexamer, three peripheral stalks each consisting of EG heterodimers, one central rotor including subunits D and F, and the regulatory subunits C and H. The proton translocation complex V0 consists of the proton transport subunit a, a ring of proteolipid subunits c9c'', rotary subunit d, subunits e and f, and two accessory subunits.</text>
</comment>
<proteinExistence type="inferred from homology"/>
<evidence type="ECO:0000256" key="2">
    <source>
        <dbReference type="ARBA" id="ARBA00022448"/>
    </source>
</evidence>
<evidence type="ECO:0000313" key="8">
    <source>
        <dbReference type="Proteomes" id="UP000504628"/>
    </source>
</evidence>
<dbReference type="CTD" id="245973"/>
<protein>
    <recommendedName>
        <fullName evidence="7">V-type proton ATPase subunit C</fullName>
    </recommendedName>
</protein>
<comment type="function">
    <text evidence="5 7">Subunit of the V1 complex of vacuolar(H+)-ATPase (V-ATPase), a multisubunit enzyme composed of a peripheral complex (V1) that hydrolyzes ATP and a membrane integral complex (V0) that translocates protons. V-ATPase is responsible for acidifying and maintaining the pH of intracellular compartments and in some cell types, is targeted to the plasma membrane, where it is responsible for acidifying the extracellular environment. Subunit C is necessary for the assembly of the catalytic sector of the enzyme and is likely to have a specific function in its catalytic activity.</text>
</comment>
<comment type="subunit">
    <text evidence="6">V-ATPase is a heteromultimeric enzyme made up of two complexes: the ATP-hydrolytic V1 complex and the proton translocation V0 complex. The V1 complex consists of three catalytic AB heterodimers that form a heterohexamer, three peripheral stalks each consisting of EG heterodimers, one central rotor including subunits D and F, and the regulatory subunits C and H. The proton translocation complex V0 consists of the proton transport subunit a, a ring of proteolipid subunits c9c'', rotary subunit d, subunits e and f, and the accessory subunits ATP6AP1/Ac45 and ATP6AP2/PRR.</text>
</comment>
<dbReference type="Pfam" id="PF03223">
    <property type="entry name" value="V-ATPase_C"/>
    <property type="match status" value="1"/>
</dbReference>
<evidence type="ECO:0000256" key="1">
    <source>
        <dbReference type="ARBA" id="ARBA00006138"/>
    </source>
</evidence>
<evidence type="ECO:0000313" key="9">
    <source>
        <dbReference type="RefSeq" id="XP_035883551.1"/>
    </source>
</evidence>
<evidence type="ECO:0000256" key="5">
    <source>
        <dbReference type="ARBA" id="ARBA00046006"/>
    </source>
</evidence>
<evidence type="ECO:0000256" key="4">
    <source>
        <dbReference type="ARBA" id="ARBA00023065"/>
    </source>
</evidence>
<dbReference type="PANTHER" id="PTHR10137:SF4">
    <property type="entry name" value="V-TYPE PROTON ATPASE SUBUNIT C 2"/>
    <property type="match status" value="1"/>
</dbReference>
<dbReference type="GO" id="GO:0046961">
    <property type="term" value="F:proton-transporting ATPase activity, rotational mechanism"/>
    <property type="evidence" value="ECO:0007669"/>
    <property type="project" value="InterPro"/>
</dbReference>
<dbReference type="Proteomes" id="UP000504628">
    <property type="component" value="Chromosome 6"/>
</dbReference>
<name>A0A7E6DWJ7_9CHIR</name>
<dbReference type="RefSeq" id="XP_035883551.1">
    <property type="nucleotide sequence ID" value="XM_036027658.1"/>
</dbReference>